<gene>
    <name evidence="1" type="ORF">FA13DRAFT_1703149</name>
</gene>
<reference evidence="1 2" key="1">
    <citation type="journal article" date="2019" name="Nat. Ecol. Evol.">
        <title>Megaphylogeny resolves global patterns of mushroom evolution.</title>
        <authorList>
            <person name="Varga T."/>
            <person name="Krizsan K."/>
            <person name="Foldi C."/>
            <person name="Dima B."/>
            <person name="Sanchez-Garcia M."/>
            <person name="Sanchez-Ramirez S."/>
            <person name="Szollosi G.J."/>
            <person name="Szarkandi J.G."/>
            <person name="Papp V."/>
            <person name="Albert L."/>
            <person name="Andreopoulos W."/>
            <person name="Angelini C."/>
            <person name="Antonin V."/>
            <person name="Barry K.W."/>
            <person name="Bougher N.L."/>
            <person name="Buchanan P."/>
            <person name="Buyck B."/>
            <person name="Bense V."/>
            <person name="Catcheside P."/>
            <person name="Chovatia M."/>
            <person name="Cooper J."/>
            <person name="Damon W."/>
            <person name="Desjardin D."/>
            <person name="Finy P."/>
            <person name="Geml J."/>
            <person name="Haridas S."/>
            <person name="Hughes K."/>
            <person name="Justo A."/>
            <person name="Karasinski D."/>
            <person name="Kautmanova I."/>
            <person name="Kiss B."/>
            <person name="Kocsube S."/>
            <person name="Kotiranta H."/>
            <person name="LaButti K.M."/>
            <person name="Lechner B.E."/>
            <person name="Liimatainen K."/>
            <person name="Lipzen A."/>
            <person name="Lukacs Z."/>
            <person name="Mihaltcheva S."/>
            <person name="Morgado L.N."/>
            <person name="Niskanen T."/>
            <person name="Noordeloos M.E."/>
            <person name="Ohm R.A."/>
            <person name="Ortiz-Santana B."/>
            <person name="Ovrebo C."/>
            <person name="Racz N."/>
            <person name="Riley R."/>
            <person name="Savchenko A."/>
            <person name="Shiryaev A."/>
            <person name="Soop K."/>
            <person name="Spirin V."/>
            <person name="Szebenyi C."/>
            <person name="Tomsovsky M."/>
            <person name="Tulloss R.E."/>
            <person name="Uehling J."/>
            <person name="Grigoriev I.V."/>
            <person name="Vagvolgyi C."/>
            <person name="Papp T."/>
            <person name="Martin F.M."/>
            <person name="Miettinen O."/>
            <person name="Hibbett D.S."/>
            <person name="Nagy L.G."/>
        </authorList>
    </citation>
    <scope>NUCLEOTIDE SEQUENCE [LARGE SCALE GENOMIC DNA]</scope>
    <source>
        <strain evidence="1 2">FP101781</strain>
    </source>
</reference>
<dbReference type="Proteomes" id="UP000298030">
    <property type="component" value="Unassembled WGS sequence"/>
</dbReference>
<comment type="caution">
    <text evidence="1">The sequence shown here is derived from an EMBL/GenBank/DDBJ whole genome shotgun (WGS) entry which is preliminary data.</text>
</comment>
<keyword evidence="2" id="KW-1185">Reference proteome</keyword>
<evidence type="ECO:0000313" key="1">
    <source>
        <dbReference type="EMBL" id="TEB06297.1"/>
    </source>
</evidence>
<dbReference type="EMBL" id="QPFP01000578">
    <property type="protein sequence ID" value="TEB06297.1"/>
    <property type="molecule type" value="Genomic_DNA"/>
</dbReference>
<sequence>MNIRPYLAYERSQSRGKPSIRTLRRFASVCLTSIYALRSSHSLVAFLALRQLGYAYWTSKWFCGKIVPTWDLLRFGHLWHIRGW</sequence>
<dbReference type="AlphaFoldDB" id="A0A4Y7RD86"/>
<evidence type="ECO:0000313" key="2">
    <source>
        <dbReference type="Proteomes" id="UP000298030"/>
    </source>
</evidence>
<protein>
    <submittedName>
        <fullName evidence="1">Uncharacterized protein</fullName>
    </submittedName>
</protein>
<accession>A0A4Y7RD86</accession>
<name>A0A4Y7RD86_COPMI</name>
<proteinExistence type="predicted"/>
<organism evidence="1 2">
    <name type="scientific">Coprinellus micaceus</name>
    <name type="common">Glistening ink-cap mushroom</name>
    <name type="synonym">Coprinus micaceus</name>
    <dbReference type="NCBI Taxonomy" id="71717"/>
    <lineage>
        <taxon>Eukaryota</taxon>
        <taxon>Fungi</taxon>
        <taxon>Dikarya</taxon>
        <taxon>Basidiomycota</taxon>
        <taxon>Agaricomycotina</taxon>
        <taxon>Agaricomycetes</taxon>
        <taxon>Agaricomycetidae</taxon>
        <taxon>Agaricales</taxon>
        <taxon>Agaricineae</taxon>
        <taxon>Psathyrellaceae</taxon>
        <taxon>Coprinellus</taxon>
    </lineage>
</organism>